<dbReference type="InterPro" id="IPR001650">
    <property type="entry name" value="Helicase_C-like"/>
</dbReference>
<comment type="caution">
    <text evidence="5">The sequence shown here is derived from an EMBL/GenBank/DDBJ whole genome shotgun (WGS) entry which is preliminary data.</text>
</comment>
<dbReference type="Pfam" id="PF00176">
    <property type="entry name" value="SNF2-rel_dom"/>
    <property type="match status" value="1"/>
</dbReference>
<dbReference type="InterPro" id="IPR027417">
    <property type="entry name" value="P-loop_NTPase"/>
</dbReference>
<sequence>MFEDVRFQQQYERLSAELRMMTDILSVYMYPVDKPTLNAAVQAIVPTMQAVEVGELLLQLADQDILAKNFAGNYFLPLEYCLQLFPENIKQAKYQHMLQKVPANDFSFYSAHAALQELQRLLVAYFIGDRTLLGPPVKKMEQQLSDYLPYLSCLAGRIPYRPLLQHFSIISADAIFSQAIRFQEQQLQPVSLLRQLQEELHRFSASVVCPEINLLDGHMSSIPDPSSADDYFAQAVWLLYHDTPAKAKLAFEQGMKKQRSSDKKNIIPTSPIFAFYHAIHLCLLPTVVATPLMQKITAHYERKTTPAIVPAVSLLYLHLGKRERAENLLEILFENATKEPDKRLMAFLGYWALKWYHPANKLLLLYQPSLRMLLAKTVANGYLLPAFEYLYYTRDEQFDGYQELYDAFSSQTGLQPLGASSEQVPEWERVLNTLLSQEEKQKEKAGATARIVYLIDMDQYTVQPVLQHHKEAAGWSRGRQLPLGYLKDAQAEGMTDQDFRIGATVQKVSFYNAGTDGWSFAPGVWKELAGHPLLFNMYDGETPVEVTTGSPEINVITTARGFSFGSNVHDFNSPVIFLREGTNRLKVIYVSQRQQYVLRTLNQLQSVPLTGREKLNNVLEHLSASLTIHADMLDTPMDIRSIKGDTRIVVQLLPLHTGLKAAFFVKPFSTDPPYCKPGLGGKSILGIMNGERCQARRDQEQELANYQQLLQLIQQEVVQELEEDQIIFEDPADCLQLLEIIRLHPHLAVAEWPEGERYKVRTAIDLSQLHIAIKEKDHWFTCEGHVQLDEYTVLSLKELLENTTQRKNNRFYTLKNGEIVSLTEGIRRRLQELAAFTIADDQGIRIRPVLVPFASEALMDLEAVQTDLAWQKMLQQWEAARAITAPVPATLQTSLRAYQEEGFRWMVQLASWGAGACLADDMGLGKTVQSLTLLLHRAAAGPALVVCPASVLPNWINEAAKFAPTLNCIDLSTGNRAHIIRDATAFDVIITTYGLLQSERQLLTSKSWTTVVLDEAHIIRNPQTRTAKAAYALQAGFRLALTGTPVQNNLGEIWGLFHFLQPELLGSQEFFNKQYVFPGLRNPESAVKKQLKKLLSPFMLRRTKTAVLEELPPSTEIVKLVAQSPDEAAFYEAVRRNALEALQSQEGNNAQRHIKALAEITKLRLAACHPKLLDSSLEISSSKLEVFLEVVDELIENQHRALVFSQFVMHLDLIKAALLQKGIRFLYLDGSTPIATRAKLVQQFQAGEADLFLISLKAGGLGLNLTAADYVIHLDPWWNPAIEEQASDRARRIGQTRPVTVYRLVTMHTIEEKILTLHHTKRELADQLLEGTDKSLQLSADELMQLLKSY</sequence>
<proteinExistence type="predicted"/>
<dbReference type="InterPro" id="IPR014001">
    <property type="entry name" value="Helicase_ATP-bd"/>
</dbReference>
<dbReference type="CDD" id="cd18793">
    <property type="entry name" value="SF2_C_SNF"/>
    <property type="match status" value="1"/>
</dbReference>
<dbReference type="Gene3D" id="3.40.50.10810">
    <property type="entry name" value="Tandem AAA-ATPase domain"/>
    <property type="match status" value="1"/>
</dbReference>
<dbReference type="GO" id="GO:0016787">
    <property type="term" value="F:hydrolase activity"/>
    <property type="evidence" value="ECO:0007669"/>
    <property type="project" value="UniProtKB-KW"/>
</dbReference>
<dbReference type="PANTHER" id="PTHR10799">
    <property type="entry name" value="SNF2/RAD54 HELICASE FAMILY"/>
    <property type="match status" value="1"/>
</dbReference>
<keyword evidence="6" id="KW-1185">Reference proteome</keyword>
<dbReference type="GO" id="GO:0004386">
    <property type="term" value="F:helicase activity"/>
    <property type="evidence" value="ECO:0007669"/>
    <property type="project" value="UniProtKB-KW"/>
</dbReference>
<evidence type="ECO:0000313" key="5">
    <source>
        <dbReference type="EMBL" id="RAJ73734.1"/>
    </source>
</evidence>
<evidence type="ECO:0000313" key="6">
    <source>
        <dbReference type="Proteomes" id="UP000249819"/>
    </source>
</evidence>
<dbReference type="InterPro" id="IPR049730">
    <property type="entry name" value="SNF2/RAD54-like_C"/>
</dbReference>
<dbReference type="SUPFAM" id="SSF52540">
    <property type="entry name" value="P-loop containing nucleoside triphosphate hydrolases"/>
    <property type="match status" value="2"/>
</dbReference>
<keyword evidence="2" id="KW-0175">Coiled coil</keyword>
<reference evidence="5 6" key="1">
    <citation type="submission" date="2018-06" db="EMBL/GenBank/DDBJ databases">
        <title>Genomic Encyclopedia of Archaeal and Bacterial Type Strains, Phase II (KMG-II): from individual species to whole genera.</title>
        <authorList>
            <person name="Goeker M."/>
        </authorList>
    </citation>
    <scope>NUCLEOTIDE SEQUENCE [LARGE SCALE GENOMIC DNA]</scope>
    <source>
        <strain evidence="5 6">DSM 29821</strain>
    </source>
</reference>
<evidence type="ECO:0000259" key="3">
    <source>
        <dbReference type="PROSITE" id="PS51192"/>
    </source>
</evidence>
<dbReference type="InterPro" id="IPR038718">
    <property type="entry name" value="SNF2-like_sf"/>
</dbReference>
<dbReference type="PROSITE" id="PS51194">
    <property type="entry name" value="HELICASE_CTER"/>
    <property type="match status" value="1"/>
</dbReference>
<dbReference type="Proteomes" id="UP000249819">
    <property type="component" value="Unassembled WGS sequence"/>
</dbReference>
<gene>
    <name evidence="5" type="ORF">CLV59_11275</name>
</gene>
<dbReference type="Gene3D" id="3.40.50.300">
    <property type="entry name" value="P-loop containing nucleotide triphosphate hydrolases"/>
    <property type="match status" value="1"/>
</dbReference>
<feature type="domain" description="Helicase ATP-binding" evidence="3">
    <location>
        <begin position="907"/>
        <end position="1063"/>
    </location>
</feature>
<keyword evidence="5" id="KW-0347">Helicase</keyword>
<evidence type="ECO:0000256" key="2">
    <source>
        <dbReference type="SAM" id="Coils"/>
    </source>
</evidence>
<keyword evidence="5" id="KW-0067">ATP-binding</keyword>
<dbReference type="EMBL" id="QLMA01000012">
    <property type="protein sequence ID" value="RAJ73734.1"/>
    <property type="molecule type" value="Genomic_DNA"/>
</dbReference>
<keyword evidence="1" id="KW-0378">Hydrolase</keyword>
<dbReference type="InterPro" id="IPR000330">
    <property type="entry name" value="SNF2_N"/>
</dbReference>
<feature type="coiled-coil region" evidence="2">
    <location>
        <begin position="696"/>
        <end position="723"/>
    </location>
</feature>
<dbReference type="PROSITE" id="PS51192">
    <property type="entry name" value="HELICASE_ATP_BIND_1"/>
    <property type="match status" value="1"/>
</dbReference>
<accession>A0A327VIP5</accession>
<feature type="domain" description="Helicase C-terminal" evidence="4">
    <location>
        <begin position="1183"/>
        <end position="1344"/>
    </location>
</feature>
<dbReference type="Pfam" id="PF00271">
    <property type="entry name" value="Helicase_C"/>
    <property type="match status" value="1"/>
</dbReference>
<dbReference type="SMART" id="SM00487">
    <property type="entry name" value="DEXDc"/>
    <property type="match status" value="1"/>
</dbReference>
<name>A0A327VIP5_9BACT</name>
<dbReference type="SMART" id="SM00490">
    <property type="entry name" value="HELICc"/>
    <property type="match status" value="1"/>
</dbReference>
<organism evidence="5 6">
    <name type="scientific">Chitinophaga dinghuensis</name>
    <dbReference type="NCBI Taxonomy" id="1539050"/>
    <lineage>
        <taxon>Bacteria</taxon>
        <taxon>Pseudomonadati</taxon>
        <taxon>Bacteroidota</taxon>
        <taxon>Chitinophagia</taxon>
        <taxon>Chitinophagales</taxon>
        <taxon>Chitinophagaceae</taxon>
        <taxon>Chitinophaga</taxon>
    </lineage>
</organism>
<protein>
    <submittedName>
        <fullName evidence="5">SNF2 family DNA or RNA helicase</fullName>
    </submittedName>
</protein>
<evidence type="ECO:0000259" key="4">
    <source>
        <dbReference type="PROSITE" id="PS51194"/>
    </source>
</evidence>
<keyword evidence="5" id="KW-0547">Nucleotide-binding</keyword>
<dbReference type="GO" id="GO:0005524">
    <property type="term" value="F:ATP binding"/>
    <property type="evidence" value="ECO:0007669"/>
    <property type="project" value="InterPro"/>
</dbReference>
<evidence type="ECO:0000256" key="1">
    <source>
        <dbReference type="ARBA" id="ARBA00022801"/>
    </source>
</evidence>